<dbReference type="PANTHER" id="PTHR23239">
    <property type="entry name" value="INTERMEDIATE FILAMENT"/>
    <property type="match status" value="1"/>
</dbReference>
<evidence type="ECO:0000256" key="5">
    <source>
        <dbReference type="SAM" id="MobiDB-lite"/>
    </source>
</evidence>
<keyword evidence="8" id="KW-1185">Reference proteome</keyword>
<dbReference type="PROSITE" id="PS51842">
    <property type="entry name" value="IF_ROD_2"/>
    <property type="match status" value="1"/>
</dbReference>
<dbReference type="InterPro" id="IPR002957">
    <property type="entry name" value="Keratin_I"/>
</dbReference>
<dbReference type="GO" id="GO:0005198">
    <property type="term" value="F:structural molecule activity"/>
    <property type="evidence" value="ECO:0007669"/>
    <property type="project" value="InterPro"/>
</dbReference>
<name>A0A2G9S8H8_AQUCT</name>
<reference evidence="8" key="1">
    <citation type="journal article" date="2017" name="Nat. Commun.">
        <title>The North American bullfrog draft genome provides insight into hormonal regulation of long noncoding RNA.</title>
        <authorList>
            <person name="Hammond S.A."/>
            <person name="Warren R.L."/>
            <person name="Vandervalk B.P."/>
            <person name="Kucuk E."/>
            <person name="Khan H."/>
            <person name="Gibb E.A."/>
            <person name="Pandoh P."/>
            <person name="Kirk H."/>
            <person name="Zhao Y."/>
            <person name="Jones M."/>
            <person name="Mungall A.J."/>
            <person name="Coope R."/>
            <person name="Pleasance S."/>
            <person name="Moore R.A."/>
            <person name="Holt R.A."/>
            <person name="Round J.M."/>
            <person name="Ohora S."/>
            <person name="Walle B.V."/>
            <person name="Veldhoen N."/>
            <person name="Helbing C.C."/>
            <person name="Birol I."/>
        </authorList>
    </citation>
    <scope>NUCLEOTIDE SEQUENCE [LARGE SCALE GENOMIC DNA]</scope>
</reference>
<evidence type="ECO:0000313" key="7">
    <source>
        <dbReference type="EMBL" id="PIO36417.1"/>
    </source>
</evidence>
<dbReference type="GO" id="GO:0030855">
    <property type="term" value="P:epithelial cell differentiation"/>
    <property type="evidence" value="ECO:0007669"/>
    <property type="project" value="TreeGrafter"/>
</dbReference>
<dbReference type="FunFam" id="1.20.5.500:FF:000001">
    <property type="entry name" value="Type II keratin 23"/>
    <property type="match status" value="1"/>
</dbReference>
<dbReference type="Pfam" id="PF00038">
    <property type="entry name" value="Filament"/>
    <property type="match status" value="1"/>
</dbReference>
<dbReference type="SUPFAM" id="SSF64593">
    <property type="entry name" value="Intermediate filament protein, coiled coil region"/>
    <property type="match status" value="2"/>
</dbReference>
<dbReference type="Gene3D" id="1.20.5.1160">
    <property type="entry name" value="Vasodilator-stimulated phosphoprotein"/>
    <property type="match status" value="1"/>
</dbReference>
<feature type="compositionally biased region" description="Low complexity" evidence="5">
    <location>
        <begin position="462"/>
        <end position="477"/>
    </location>
</feature>
<gene>
    <name evidence="7" type="ORF">AB205_0156130</name>
</gene>
<dbReference type="Gene3D" id="1.20.5.500">
    <property type="entry name" value="Single helix bin"/>
    <property type="match status" value="1"/>
</dbReference>
<feature type="region of interest" description="Disordered" evidence="5">
    <location>
        <begin position="1"/>
        <end position="26"/>
    </location>
</feature>
<dbReference type="AlphaFoldDB" id="A0A2G9S8H8"/>
<evidence type="ECO:0000256" key="3">
    <source>
        <dbReference type="ARBA" id="ARBA00023054"/>
    </source>
</evidence>
<feature type="coiled-coil region" evidence="4">
    <location>
        <begin position="353"/>
        <end position="454"/>
    </location>
</feature>
<keyword evidence="1" id="KW-0416">Keratin</keyword>
<evidence type="ECO:0000256" key="1">
    <source>
        <dbReference type="ARBA" id="ARBA00022744"/>
    </source>
</evidence>
<dbReference type="PANTHER" id="PTHR23239:SF121">
    <property type="entry name" value="KERATIN, TYPE I CYTOSKELETAL 13"/>
    <property type="match status" value="1"/>
</dbReference>
<evidence type="ECO:0000256" key="2">
    <source>
        <dbReference type="ARBA" id="ARBA00022754"/>
    </source>
</evidence>
<evidence type="ECO:0000259" key="6">
    <source>
        <dbReference type="PROSITE" id="PS51842"/>
    </source>
</evidence>
<dbReference type="InterPro" id="IPR039008">
    <property type="entry name" value="IF_rod_dom"/>
</dbReference>
<organism evidence="7 8">
    <name type="scientific">Aquarana catesbeiana</name>
    <name type="common">American bullfrog</name>
    <name type="synonym">Rana catesbeiana</name>
    <dbReference type="NCBI Taxonomy" id="8400"/>
    <lineage>
        <taxon>Eukaryota</taxon>
        <taxon>Metazoa</taxon>
        <taxon>Chordata</taxon>
        <taxon>Craniata</taxon>
        <taxon>Vertebrata</taxon>
        <taxon>Euteleostomi</taxon>
        <taxon>Amphibia</taxon>
        <taxon>Batrachia</taxon>
        <taxon>Anura</taxon>
        <taxon>Neobatrachia</taxon>
        <taxon>Ranoidea</taxon>
        <taxon>Ranidae</taxon>
        <taxon>Aquarana</taxon>
    </lineage>
</organism>
<dbReference type="SMART" id="SM01391">
    <property type="entry name" value="Filament"/>
    <property type="match status" value="1"/>
</dbReference>
<dbReference type="GO" id="GO:0005882">
    <property type="term" value="C:intermediate filament"/>
    <property type="evidence" value="ECO:0007669"/>
    <property type="project" value="UniProtKB-KW"/>
</dbReference>
<feature type="domain" description="IF rod" evidence="6">
    <location>
        <begin position="143"/>
        <end position="455"/>
    </location>
</feature>
<dbReference type="GO" id="GO:0045109">
    <property type="term" value="P:intermediate filament organization"/>
    <property type="evidence" value="ECO:0007669"/>
    <property type="project" value="TreeGrafter"/>
</dbReference>
<dbReference type="Gene3D" id="1.20.5.170">
    <property type="match status" value="1"/>
</dbReference>
<sequence length="501" mass="53421">MALYSSSSSYRTSTGSLGGAKGPGSRTSVSFSKYAPSGAGGSYGGNVGYCQVGDLGAGYDGGFAGYGYGGGAGFDGGAGAGFGGGAGAGFGGGAGAGFGGGAGAGFGGGARAGFGGGAGAAFGGGYGFNQGGGFGEGLLATNEKQTMQNLNDRLASYLGKVQSLEDSNAELEKKIREWYEKQSPVSKAADYSQYYKTIQDLRDKIFAATKDNNKVLLDIDNTRLTTDDFRMKYENELALRQSVEADINGLRRVQDDLTMTKSDLESQIESLTEELAYMKKNHEEEMKGLHGQTSGTVNVEMNAAPGIDLSKILTDMRSEYERMSNKYRQDAEAQFLAQAKELQTQVVTGSQEVQTTKTEITNLKQTLQSLEIELQSQLSMKSALEATLADTEGRYCAQLAQIQQLIANIEEEISDLRNQLEHQSSEYKMLLDIKSRLEQEIAKYRELLDGQDLKIPGGVSSTTITSTSSYSSSSSSTGNLRAGSQQVRFRKGNVCLRFLRE</sequence>
<dbReference type="OrthoDB" id="2441647at2759"/>
<feature type="coiled-coil region" evidence="4">
    <location>
        <begin position="254"/>
        <end position="281"/>
    </location>
</feature>
<feature type="compositionally biased region" description="Low complexity" evidence="5">
    <location>
        <begin position="1"/>
        <end position="15"/>
    </location>
</feature>
<dbReference type="FunFam" id="1.20.5.170:FF:000002">
    <property type="entry name" value="Type I keratin KA11"/>
    <property type="match status" value="1"/>
</dbReference>
<keyword evidence="3 4" id="KW-0175">Coiled coil</keyword>
<accession>A0A2G9S8H8</accession>
<evidence type="ECO:0000313" key="8">
    <source>
        <dbReference type="Proteomes" id="UP000228934"/>
    </source>
</evidence>
<protein>
    <recommendedName>
        <fullName evidence="6">IF rod domain-containing protein</fullName>
    </recommendedName>
</protein>
<proteinExistence type="predicted"/>
<dbReference type="FunFam" id="1.20.5.1160:FF:000002">
    <property type="entry name" value="Type I keratin 10"/>
    <property type="match status" value="1"/>
</dbReference>
<keyword evidence="2" id="KW-0403">Intermediate filament</keyword>
<feature type="region of interest" description="Disordered" evidence="5">
    <location>
        <begin position="462"/>
        <end position="484"/>
    </location>
</feature>
<dbReference type="PRINTS" id="PR01248">
    <property type="entry name" value="TYPE1KERATIN"/>
</dbReference>
<evidence type="ECO:0000256" key="4">
    <source>
        <dbReference type="SAM" id="Coils"/>
    </source>
</evidence>
<feature type="coiled-coil region" evidence="4">
    <location>
        <begin position="147"/>
        <end position="181"/>
    </location>
</feature>
<feature type="non-terminal residue" evidence="7">
    <location>
        <position position="501"/>
    </location>
</feature>
<dbReference type="EMBL" id="KV925197">
    <property type="protein sequence ID" value="PIO36417.1"/>
    <property type="molecule type" value="Genomic_DNA"/>
</dbReference>
<dbReference type="Proteomes" id="UP000228934">
    <property type="component" value="Unassembled WGS sequence"/>
</dbReference>